<evidence type="ECO:0000313" key="1">
    <source>
        <dbReference type="EMBL" id="GAG70665.1"/>
    </source>
</evidence>
<reference evidence="1" key="1">
    <citation type="journal article" date="2014" name="Front. Microbiol.">
        <title>High frequency of phylogenetically diverse reductive dehalogenase-homologous genes in deep subseafloor sedimentary metagenomes.</title>
        <authorList>
            <person name="Kawai M."/>
            <person name="Futagami T."/>
            <person name="Toyoda A."/>
            <person name="Takaki Y."/>
            <person name="Nishi S."/>
            <person name="Hori S."/>
            <person name="Arai W."/>
            <person name="Tsubouchi T."/>
            <person name="Morono Y."/>
            <person name="Uchiyama I."/>
            <person name="Ito T."/>
            <person name="Fujiyama A."/>
            <person name="Inagaki F."/>
            <person name="Takami H."/>
        </authorList>
    </citation>
    <scope>NUCLEOTIDE SEQUENCE</scope>
    <source>
        <strain evidence="1">Expedition CK06-06</strain>
    </source>
</reference>
<accession>X0ZLU3</accession>
<sequence>IPAFFIMLGGVQQYYTNNKFQKAIKVAILDRGNQGTHKLEDISLEVGIKPKDVLQVLIDLRQKGMVSYRFNSDTGEIILGEKVSYVKSEDYVVPPKKLEEPLETKGKAYCVYCGHQLPKEGNFCENCGSKI</sequence>
<protein>
    <recommendedName>
        <fullName evidence="2">Zinc-ribbon domain-containing protein</fullName>
    </recommendedName>
</protein>
<name>X0ZLU3_9ZZZZ</name>
<dbReference type="AlphaFoldDB" id="X0ZLU3"/>
<evidence type="ECO:0008006" key="2">
    <source>
        <dbReference type="Google" id="ProtNLM"/>
    </source>
</evidence>
<comment type="caution">
    <text evidence="1">The sequence shown here is derived from an EMBL/GenBank/DDBJ whole genome shotgun (WGS) entry which is preliminary data.</text>
</comment>
<gene>
    <name evidence="1" type="ORF">S01H4_18552</name>
</gene>
<feature type="non-terminal residue" evidence="1">
    <location>
        <position position="1"/>
    </location>
</feature>
<proteinExistence type="predicted"/>
<organism evidence="1">
    <name type="scientific">marine sediment metagenome</name>
    <dbReference type="NCBI Taxonomy" id="412755"/>
    <lineage>
        <taxon>unclassified sequences</taxon>
        <taxon>metagenomes</taxon>
        <taxon>ecological metagenomes</taxon>
    </lineage>
</organism>
<dbReference type="EMBL" id="BART01008232">
    <property type="protein sequence ID" value="GAG70665.1"/>
    <property type="molecule type" value="Genomic_DNA"/>
</dbReference>